<evidence type="ECO:0000313" key="1">
    <source>
        <dbReference type="EMBL" id="TID14003.1"/>
    </source>
</evidence>
<gene>
    <name evidence="1" type="ORF">E6O75_ATG07235</name>
</gene>
<sequence length="111" mass="11857">MLRGGYRDGRGEFDGQVVVVVDMEGKNGEGGAEVETTSVSYELSREDVKVSGQTVVETAVLSVTTATLLWRTGHLVSHGGQPRMVTKEVAYAVEVDTAGNRSTTTTLVRVL</sequence>
<dbReference type="EMBL" id="SNSC02000024">
    <property type="protein sequence ID" value="TID14003.1"/>
    <property type="molecule type" value="Genomic_DNA"/>
</dbReference>
<proteinExistence type="predicted"/>
<evidence type="ECO:0000313" key="2">
    <source>
        <dbReference type="Proteomes" id="UP000298493"/>
    </source>
</evidence>
<dbReference type="Proteomes" id="UP000298493">
    <property type="component" value="Unassembled WGS sequence"/>
</dbReference>
<name>A0A4Z1NTL7_9PEZI</name>
<comment type="caution">
    <text evidence="1">The sequence shown here is derived from an EMBL/GenBank/DDBJ whole genome shotgun (WGS) entry which is preliminary data.</text>
</comment>
<reference evidence="1 2" key="1">
    <citation type="submission" date="2019-04" db="EMBL/GenBank/DDBJ databases">
        <title>High contiguity whole genome sequence and gene annotation resource for two Venturia nashicola isolates.</title>
        <authorList>
            <person name="Prokchorchik M."/>
            <person name="Won K."/>
            <person name="Lee Y."/>
            <person name="Choi E.D."/>
            <person name="Segonzac C."/>
            <person name="Sohn K.H."/>
        </authorList>
    </citation>
    <scope>NUCLEOTIDE SEQUENCE [LARGE SCALE GENOMIC DNA]</scope>
    <source>
        <strain evidence="1 2">PRI2</strain>
    </source>
</reference>
<accession>A0A4Z1NTL7</accession>
<keyword evidence="2" id="KW-1185">Reference proteome</keyword>
<dbReference type="AlphaFoldDB" id="A0A4Z1NTL7"/>
<protein>
    <submittedName>
        <fullName evidence="1">Uncharacterized protein</fullName>
    </submittedName>
</protein>
<organism evidence="1 2">
    <name type="scientific">Venturia nashicola</name>
    <dbReference type="NCBI Taxonomy" id="86259"/>
    <lineage>
        <taxon>Eukaryota</taxon>
        <taxon>Fungi</taxon>
        <taxon>Dikarya</taxon>
        <taxon>Ascomycota</taxon>
        <taxon>Pezizomycotina</taxon>
        <taxon>Dothideomycetes</taxon>
        <taxon>Pleosporomycetidae</taxon>
        <taxon>Venturiales</taxon>
        <taxon>Venturiaceae</taxon>
        <taxon>Venturia</taxon>
    </lineage>
</organism>